<feature type="region of interest" description="Disordered" evidence="1">
    <location>
        <begin position="1"/>
        <end position="133"/>
    </location>
</feature>
<feature type="region of interest" description="Disordered" evidence="1">
    <location>
        <begin position="147"/>
        <end position="178"/>
    </location>
</feature>
<dbReference type="InterPro" id="IPR016024">
    <property type="entry name" value="ARM-type_fold"/>
</dbReference>
<dbReference type="SUPFAM" id="SSF48371">
    <property type="entry name" value="ARM repeat"/>
    <property type="match status" value="1"/>
</dbReference>
<organism evidence="3 4">
    <name type="scientific">Microthyrium microscopicum</name>
    <dbReference type="NCBI Taxonomy" id="703497"/>
    <lineage>
        <taxon>Eukaryota</taxon>
        <taxon>Fungi</taxon>
        <taxon>Dikarya</taxon>
        <taxon>Ascomycota</taxon>
        <taxon>Pezizomycotina</taxon>
        <taxon>Dothideomycetes</taxon>
        <taxon>Dothideomycetes incertae sedis</taxon>
        <taxon>Microthyriales</taxon>
        <taxon>Microthyriaceae</taxon>
        <taxon>Microthyrium</taxon>
    </lineage>
</organism>
<gene>
    <name evidence="3" type="ORF">BT63DRAFT_382200</name>
</gene>
<dbReference type="EMBL" id="MU004230">
    <property type="protein sequence ID" value="KAF2675399.1"/>
    <property type="molecule type" value="Genomic_DNA"/>
</dbReference>
<keyword evidence="4" id="KW-1185">Reference proteome</keyword>
<feature type="region of interest" description="Disordered" evidence="1">
    <location>
        <begin position="271"/>
        <end position="363"/>
    </location>
</feature>
<dbReference type="Proteomes" id="UP000799302">
    <property type="component" value="Unassembled WGS sequence"/>
</dbReference>
<dbReference type="InterPro" id="IPR051661">
    <property type="entry name" value="Actin_filament_regulator"/>
</dbReference>
<evidence type="ECO:0000259" key="2">
    <source>
        <dbReference type="SMART" id="SM01140"/>
    </source>
</evidence>
<dbReference type="SMART" id="SM01140">
    <property type="entry name" value="Drf_GBD"/>
    <property type="match status" value="1"/>
</dbReference>
<evidence type="ECO:0000313" key="4">
    <source>
        <dbReference type="Proteomes" id="UP000799302"/>
    </source>
</evidence>
<dbReference type="GO" id="GO:0003779">
    <property type="term" value="F:actin binding"/>
    <property type="evidence" value="ECO:0007669"/>
    <property type="project" value="InterPro"/>
</dbReference>
<accession>A0A6A6USS9</accession>
<dbReference type="InterPro" id="IPR011989">
    <property type="entry name" value="ARM-like"/>
</dbReference>
<feature type="compositionally biased region" description="Basic and acidic residues" evidence="1">
    <location>
        <begin position="147"/>
        <end position="157"/>
    </location>
</feature>
<feature type="compositionally biased region" description="Polar residues" evidence="1">
    <location>
        <begin position="19"/>
        <end position="34"/>
    </location>
</feature>
<evidence type="ECO:0000256" key="1">
    <source>
        <dbReference type="SAM" id="MobiDB-lite"/>
    </source>
</evidence>
<feature type="compositionally biased region" description="Polar residues" evidence="1">
    <location>
        <begin position="347"/>
        <end position="356"/>
    </location>
</feature>
<dbReference type="Pfam" id="PF06371">
    <property type="entry name" value="Drf_GBD"/>
    <property type="match status" value="1"/>
</dbReference>
<dbReference type="PANTHER" id="PTHR47102:SF2">
    <property type="entry name" value="PROTEIN BNI1"/>
    <property type="match status" value="1"/>
</dbReference>
<sequence length="748" mass="83534">MDFASKAGFRPQGHKRNKSSTSIFKSIIPNSSSKAPVKGKENTTPPSTANSSTPPLSTPIWSELSTAIRPANQRPKSQLIPASKIPLNDRTVEQEINLYTPRDYSPSKQRTFDTERPTLGRRERPKSSVLERSQSSMTVFEALNRKATGENVQERSKSTQAVHPTTNTSKVPLKPEGGAEKVAKATRSASRDLFTMAKKGSRVMGLVAAFNGKSDDNSEKALDPKQIESAFEALLQSRNIPANMRSNLRSLKPSVKAELIKSNDIDFAAMSKSKSAPGSTKDKPVASGHVSDESLDTKTQTSEQKKFTKRSRARSKTFTFSKSGTKKAKGETPSDTHVSGKNVWLPKSSSTVSLSRPSMDGGKSATPEEFVTYLRSEQKPQKVLVGKVHKLRQLLRNETVTWVESFVKMGGMMEIVDLLHRIMEVEWREDHEDQLLHETLLCLKALCTTDSALQKLCDIEKTLFPALLSMLFDPEHKGPSEFTTRGIVINILVAHLNACSKDQKALYARAKDILSYVSDPMPPEDKRPVPFILEMHQARPYKVWHREVSNVTKEVFWIFLHNLNVVALPAHVKGATKDFDVSKLETDLSAQEYLDLYFPRPRPPVPAAPYVGGVEWDATNYVAGHLDLMNGLIAALPTKQERNELRREMQASGWEKVMGSTLRTCKEKFYDCVHDGLRTWVAAAVADGWPVRDVRMGPRMETYASPKRSPMKKQEAPPVLDAPNFDLKLGFDELHKPMSRSAKVEQWL</sequence>
<dbReference type="GO" id="GO:0031267">
    <property type="term" value="F:small GTPase binding"/>
    <property type="evidence" value="ECO:0007669"/>
    <property type="project" value="InterPro"/>
</dbReference>
<reference evidence="3" key="1">
    <citation type="journal article" date="2020" name="Stud. Mycol.">
        <title>101 Dothideomycetes genomes: a test case for predicting lifestyles and emergence of pathogens.</title>
        <authorList>
            <person name="Haridas S."/>
            <person name="Albert R."/>
            <person name="Binder M."/>
            <person name="Bloem J."/>
            <person name="Labutti K."/>
            <person name="Salamov A."/>
            <person name="Andreopoulos B."/>
            <person name="Baker S."/>
            <person name="Barry K."/>
            <person name="Bills G."/>
            <person name="Bluhm B."/>
            <person name="Cannon C."/>
            <person name="Castanera R."/>
            <person name="Culley D."/>
            <person name="Daum C."/>
            <person name="Ezra D."/>
            <person name="Gonzalez J."/>
            <person name="Henrissat B."/>
            <person name="Kuo A."/>
            <person name="Liang C."/>
            <person name="Lipzen A."/>
            <person name="Lutzoni F."/>
            <person name="Magnuson J."/>
            <person name="Mondo S."/>
            <person name="Nolan M."/>
            <person name="Ohm R."/>
            <person name="Pangilinan J."/>
            <person name="Park H.-J."/>
            <person name="Ramirez L."/>
            <person name="Alfaro M."/>
            <person name="Sun H."/>
            <person name="Tritt A."/>
            <person name="Yoshinaga Y."/>
            <person name="Zwiers L.-H."/>
            <person name="Turgeon B."/>
            <person name="Goodwin S."/>
            <person name="Spatafora J."/>
            <person name="Crous P."/>
            <person name="Grigoriev I."/>
        </authorList>
    </citation>
    <scope>NUCLEOTIDE SEQUENCE</scope>
    <source>
        <strain evidence="3">CBS 115976</strain>
    </source>
</reference>
<dbReference type="GO" id="GO:0030036">
    <property type="term" value="P:actin cytoskeleton organization"/>
    <property type="evidence" value="ECO:0007669"/>
    <property type="project" value="InterPro"/>
</dbReference>
<feature type="compositionally biased region" description="Polar residues" evidence="1">
    <location>
        <begin position="158"/>
        <end position="170"/>
    </location>
</feature>
<name>A0A6A6USS9_9PEZI</name>
<dbReference type="InterPro" id="IPR010473">
    <property type="entry name" value="GTPase-bd"/>
</dbReference>
<feature type="domain" description="Formin GTPase-binding" evidence="2">
    <location>
        <begin position="218"/>
        <end position="495"/>
    </location>
</feature>
<feature type="compositionally biased region" description="Basic and acidic residues" evidence="1">
    <location>
        <begin position="280"/>
        <end position="296"/>
    </location>
</feature>
<dbReference type="OrthoDB" id="2155261at2759"/>
<feature type="compositionally biased region" description="Basic and acidic residues" evidence="1">
    <location>
        <begin position="110"/>
        <end position="126"/>
    </location>
</feature>
<feature type="compositionally biased region" description="Low complexity" evidence="1">
    <location>
        <begin position="43"/>
        <end position="59"/>
    </location>
</feature>
<dbReference type="AlphaFoldDB" id="A0A6A6USS9"/>
<dbReference type="Gene3D" id="1.25.10.10">
    <property type="entry name" value="Leucine-rich Repeat Variant"/>
    <property type="match status" value="1"/>
</dbReference>
<protein>
    <recommendedName>
        <fullName evidence="2">Formin GTPase-binding domain-containing protein</fullName>
    </recommendedName>
</protein>
<evidence type="ECO:0000313" key="3">
    <source>
        <dbReference type="EMBL" id="KAF2675399.1"/>
    </source>
</evidence>
<proteinExistence type="predicted"/>
<dbReference type="PANTHER" id="PTHR47102">
    <property type="entry name" value="PROTEIN BNI1"/>
    <property type="match status" value="1"/>
</dbReference>